<protein>
    <submittedName>
        <fullName evidence="2">Uncharacterized protein</fullName>
    </submittedName>
</protein>
<feature type="compositionally biased region" description="Low complexity" evidence="1">
    <location>
        <begin position="46"/>
        <end position="60"/>
    </location>
</feature>
<keyword evidence="3" id="KW-1185">Reference proteome</keyword>
<feature type="compositionally biased region" description="Basic and acidic residues" evidence="1">
    <location>
        <begin position="308"/>
        <end position="320"/>
    </location>
</feature>
<feature type="compositionally biased region" description="Basic residues" evidence="1">
    <location>
        <begin position="609"/>
        <end position="622"/>
    </location>
</feature>
<feature type="compositionally biased region" description="Low complexity" evidence="1">
    <location>
        <begin position="126"/>
        <end position="140"/>
    </location>
</feature>
<organism evidence="2 3">
    <name type="scientific">Massarina eburnea CBS 473.64</name>
    <dbReference type="NCBI Taxonomy" id="1395130"/>
    <lineage>
        <taxon>Eukaryota</taxon>
        <taxon>Fungi</taxon>
        <taxon>Dikarya</taxon>
        <taxon>Ascomycota</taxon>
        <taxon>Pezizomycotina</taxon>
        <taxon>Dothideomycetes</taxon>
        <taxon>Pleosporomycetidae</taxon>
        <taxon>Pleosporales</taxon>
        <taxon>Massarineae</taxon>
        <taxon>Massarinaceae</taxon>
        <taxon>Massarina</taxon>
    </lineage>
</organism>
<feature type="compositionally biased region" description="Polar residues" evidence="1">
    <location>
        <begin position="538"/>
        <end position="554"/>
    </location>
</feature>
<evidence type="ECO:0000313" key="2">
    <source>
        <dbReference type="EMBL" id="KAF2644465.1"/>
    </source>
</evidence>
<name>A0A6A6S9Q2_9PLEO</name>
<feature type="compositionally biased region" description="Low complexity" evidence="1">
    <location>
        <begin position="245"/>
        <end position="255"/>
    </location>
</feature>
<dbReference type="OrthoDB" id="3795043at2759"/>
<accession>A0A6A6S9Q2</accession>
<feature type="compositionally biased region" description="Low complexity" evidence="1">
    <location>
        <begin position="346"/>
        <end position="355"/>
    </location>
</feature>
<feature type="compositionally biased region" description="Low complexity" evidence="1">
    <location>
        <begin position="710"/>
        <end position="723"/>
    </location>
</feature>
<evidence type="ECO:0000313" key="3">
    <source>
        <dbReference type="Proteomes" id="UP000799753"/>
    </source>
</evidence>
<dbReference type="Proteomes" id="UP000799753">
    <property type="component" value="Unassembled WGS sequence"/>
</dbReference>
<feature type="region of interest" description="Disordered" evidence="1">
    <location>
        <begin position="487"/>
        <end position="555"/>
    </location>
</feature>
<feature type="region of interest" description="Disordered" evidence="1">
    <location>
        <begin position="306"/>
        <end position="392"/>
    </location>
</feature>
<feature type="compositionally biased region" description="Low complexity" evidence="1">
    <location>
        <begin position="214"/>
        <end position="225"/>
    </location>
</feature>
<reference evidence="2" key="1">
    <citation type="journal article" date="2020" name="Stud. Mycol.">
        <title>101 Dothideomycetes genomes: a test case for predicting lifestyles and emergence of pathogens.</title>
        <authorList>
            <person name="Haridas S."/>
            <person name="Albert R."/>
            <person name="Binder M."/>
            <person name="Bloem J."/>
            <person name="Labutti K."/>
            <person name="Salamov A."/>
            <person name="Andreopoulos B."/>
            <person name="Baker S."/>
            <person name="Barry K."/>
            <person name="Bills G."/>
            <person name="Bluhm B."/>
            <person name="Cannon C."/>
            <person name="Castanera R."/>
            <person name="Culley D."/>
            <person name="Daum C."/>
            <person name="Ezra D."/>
            <person name="Gonzalez J."/>
            <person name="Henrissat B."/>
            <person name="Kuo A."/>
            <person name="Liang C."/>
            <person name="Lipzen A."/>
            <person name="Lutzoni F."/>
            <person name="Magnuson J."/>
            <person name="Mondo S."/>
            <person name="Nolan M."/>
            <person name="Ohm R."/>
            <person name="Pangilinan J."/>
            <person name="Park H.-J."/>
            <person name="Ramirez L."/>
            <person name="Alfaro M."/>
            <person name="Sun H."/>
            <person name="Tritt A."/>
            <person name="Yoshinaga Y."/>
            <person name="Zwiers L.-H."/>
            <person name="Turgeon B."/>
            <person name="Goodwin S."/>
            <person name="Spatafora J."/>
            <person name="Crous P."/>
            <person name="Grigoriev I."/>
        </authorList>
    </citation>
    <scope>NUCLEOTIDE SEQUENCE</scope>
    <source>
        <strain evidence="2">CBS 473.64</strain>
    </source>
</reference>
<feature type="region of interest" description="Disordered" evidence="1">
    <location>
        <begin position="114"/>
        <end position="255"/>
    </location>
</feature>
<gene>
    <name evidence="2" type="ORF">P280DRAFT_172105</name>
</gene>
<feature type="compositionally biased region" description="Polar residues" evidence="1">
    <location>
        <begin position="184"/>
        <end position="198"/>
    </location>
</feature>
<feature type="compositionally biased region" description="Basic and acidic residues" evidence="1">
    <location>
        <begin position="174"/>
        <end position="183"/>
    </location>
</feature>
<dbReference type="AlphaFoldDB" id="A0A6A6S9Q2"/>
<evidence type="ECO:0000256" key="1">
    <source>
        <dbReference type="SAM" id="MobiDB-lite"/>
    </source>
</evidence>
<feature type="region of interest" description="Disordered" evidence="1">
    <location>
        <begin position="710"/>
        <end position="730"/>
    </location>
</feature>
<sequence>MCQYSFVTYGNCQHAEVTTVSYCDRAKQLGIPQRYHKTQRGAGVNSASGHLSESSSSAHSTNQHHTMSTLLPMAAAPQLSNPNYSNVHIAIPPGTQSTSLSMELSHDATISTLRPGKLDLETPRDSSASTAVATAEALSSPEAAKHSPRKSIPQEWVSPPSLRGAPKLQTELRGIAREKKRADQANTPPKTLRSTRSSVDIAKTTFLTKEKSESLPSSPLSPTSPRIRRTESKPSLKSPVRSPVRSHTTTSSSAHARALSVISTGDTEFHSARHSPMSLSASEYHSPANSLVFHDSEDNFPTLILEDTNDHEQKTDDGSKTKSHQPRLSLKIPRASASNKPPFTLGSASSSASGSPTRTSRIPRINIPAKTTDKPATLSRSQSKKGETKHLSLKLPHEVSLPLTPVAETRHVRTLNSAGITPIITQESLASSDSQPDTHTMVTSYLERVDHGTQSEHTPFTEELASSSDLNRAVAKALITSATTEIPESATASRTTSMSTVKAVPSEDSIHKDPAVVSSRKSSIKDEGRGEKCVPKNLKQTQGQQSIRPQTSDLRPTARDFIPADQMPAPASSQMPFNPLALDMFGIPWVYHMYPVPLVQPNGGFIKTPKKFKTIPRGRKRGNSTPSSSPKKVLDQLEKFASEADTDPSARSSIPFAAQLEEVDRSAEARNAVVENKELPATATPVAACTSQAIPVGGPIGSGAQTLPFRGPGNNRPHNRGNGLFDYDRTHGRPQVGIPIDQSAPFPNPIPPTGRKQYSGYYFENVKQAGCENIEIVGAAEWGGRSCNRCEPDH</sequence>
<feature type="compositionally biased region" description="Basic and acidic residues" evidence="1">
    <location>
        <begin position="523"/>
        <end position="534"/>
    </location>
</feature>
<feature type="region of interest" description="Disordered" evidence="1">
    <location>
        <begin position="609"/>
        <end position="632"/>
    </location>
</feature>
<feature type="region of interest" description="Disordered" evidence="1">
    <location>
        <begin position="35"/>
        <end position="65"/>
    </location>
</feature>
<proteinExistence type="predicted"/>
<dbReference type="EMBL" id="MU006778">
    <property type="protein sequence ID" value="KAF2644465.1"/>
    <property type="molecule type" value="Genomic_DNA"/>
</dbReference>
<feature type="compositionally biased region" description="Low complexity" evidence="1">
    <location>
        <begin position="489"/>
        <end position="500"/>
    </location>
</feature>